<dbReference type="OrthoDB" id="1689333at2759"/>
<feature type="transmembrane region" description="Helical" evidence="11">
    <location>
        <begin position="513"/>
        <end position="534"/>
    </location>
</feature>
<evidence type="ECO:0000256" key="3">
    <source>
        <dbReference type="ARBA" id="ARBA00008715"/>
    </source>
</evidence>
<comment type="subcellular location">
    <subcellularLocation>
        <location evidence="1 11">Endoplasmic reticulum membrane</location>
        <topology evidence="1 11">Multi-pass membrane protein</topology>
    </subcellularLocation>
</comment>
<feature type="transmembrane region" description="Helical" evidence="11">
    <location>
        <begin position="412"/>
        <end position="430"/>
    </location>
</feature>
<dbReference type="Pfam" id="PF03155">
    <property type="entry name" value="Alg6_Alg8"/>
    <property type="match status" value="1"/>
</dbReference>
<evidence type="ECO:0000256" key="10">
    <source>
        <dbReference type="ARBA" id="ARBA00047346"/>
    </source>
</evidence>
<gene>
    <name evidence="13" type="ORF">WICPIJ_007079</name>
</gene>
<dbReference type="AlphaFoldDB" id="A0A9P8Q2H4"/>
<dbReference type="InterPro" id="IPR004856">
    <property type="entry name" value="Glyco_trans_ALG6/ALG8"/>
</dbReference>
<evidence type="ECO:0000256" key="12">
    <source>
        <dbReference type="SAM" id="MobiDB-lite"/>
    </source>
</evidence>
<feature type="transmembrane region" description="Helical" evidence="11">
    <location>
        <begin position="222"/>
        <end position="248"/>
    </location>
</feature>
<evidence type="ECO:0000313" key="14">
    <source>
        <dbReference type="Proteomes" id="UP000774326"/>
    </source>
</evidence>
<feature type="transmembrane region" description="Helical" evidence="11">
    <location>
        <begin position="199"/>
        <end position="216"/>
    </location>
</feature>
<feature type="transmembrane region" description="Helical" evidence="11">
    <location>
        <begin position="475"/>
        <end position="493"/>
    </location>
</feature>
<organism evidence="13 14">
    <name type="scientific">Wickerhamomyces pijperi</name>
    <name type="common">Yeast</name>
    <name type="synonym">Pichia pijperi</name>
    <dbReference type="NCBI Taxonomy" id="599730"/>
    <lineage>
        <taxon>Eukaryota</taxon>
        <taxon>Fungi</taxon>
        <taxon>Dikarya</taxon>
        <taxon>Ascomycota</taxon>
        <taxon>Saccharomycotina</taxon>
        <taxon>Saccharomycetes</taxon>
        <taxon>Phaffomycetales</taxon>
        <taxon>Wickerhamomycetaceae</taxon>
        <taxon>Wickerhamomyces</taxon>
    </lineage>
</organism>
<proteinExistence type="inferred from homology"/>
<evidence type="ECO:0000256" key="9">
    <source>
        <dbReference type="ARBA" id="ARBA00023136"/>
    </source>
</evidence>
<dbReference type="Proteomes" id="UP000774326">
    <property type="component" value="Unassembled WGS sequence"/>
</dbReference>
<keyword evidence="14" id="KW-1185">Reference proteome</keyword>
<keyword evidence="7 11" id="KW-0256">Endoplasmic reticulum</keyword>
<evidence type="ECO:0000256" key="8">
    <source>
        <dbReference type="ARBA" id="ARBA00022989"/>
    </source>
</evidence>
<feature type="transmembrane region" description="Helical" evidence="11">
    <location>
        <begin position="383"/>
        <end position="405"/>
    </location>
</feature>
<dbReference type="GO" id="GO:0005789">
    <property type="term" value="C:endoplasmic reticulum membrane"/>
    <property type="evidence" value="ECO:0007669"/>
    <property type="project" value="UniProtKB-SubCell"/>
</dbReference>
<evidence type="ECO:0000256" key="7">
    <source>
        <dbReference type="ARBA" id="ARBA00022824"/>
    </source>
</evidence>
<evidence type="ECO:0000256" key="5">
    <source>
        <dbReference type="ARBA" id="ARBA00022679"/>
    </source>
</evidence>
<evidence type="ECO:0000256" key="11">
    <source>
        <dbReference type="RuleBase" id="RU363110"/>
    </source>
</evidence>
<feature type="transmembrane region" description="Helical" evidence="11">
    <location>
        <begin position="546"/>
        <end position="572"/>
    </location>
</feature>
<comment type="similarity">
    <text evidence="3 11">Belongs to the ALG6/ALG8 glucosyltransferase family.</text>
</comment>
<reference evidence="13" key="2">
    <citation type="submission" date="2021-01" db="EMBL/GenBank/DDBJ databases">
        <authorList>
            <person name="Schikora-Tamarit M.A."/>
        </authorList>
    </citation>
    <scope>NUCLEOTIDE SEQUENCE</scope>
    <source>
        <strain evidence="13">CBS2887</strain>
    </source>
</reference>
<keyword evidence="5 11" id="KW-0808">Transferase</keyword>
<feature type="compositionally biased region" description="Low complexity" evidence="12">
    <location>
        <begin position="1"/>
        <end position="12"/>
    </location>
</feature>
<comment type="catalytic activity">
    <reaction evidence="10">
        <text>an alpha-D-Glc-(1-&gt;3)-alpha-D-Man-(1-&gt;2)-alpha-D-Man-(1-&gt;2)-alpha-D-Man-(1-&gt;3)-[alpha-D-Man-(1-&gt;2)-alpha-D-Man-(1-&gt;3)-[alpha-D-Man-(1-&gt;2)-alpha-D-Man-(1-&gt;6)]-alpha-D-Man-(1-&gt;6)]-beta-D-Man-(1-&gt;4)-beta-D-GlcNAc-(1-&gt;4)-alpha-D-GlcNAc-diphospho-di-trans,poly-cis-dolichol + a di-trans,poly-cis-dolichyl beta-D-glucosyl phosphate = an alpha-D-Glc-(1-&gt;3)-alpha-D-Glc-(1-&gt;3)-alpha-D-Man-(1-&gt;2)-alpha-D-Man-(1-&gt;2)-alpha-D-Man-(1-&gt;3)-[alpha-D-Man-(1-&gt;2)-alpha-D-Man-(1-&gt;3)-[alpha-D-Man-(1-&gt;2)-alpha-D-Man-(1-&gt;6)]-alpha-D-Man-(1-&gt;6)]-beta-D-Man-(1-&gt;4)-beta-D-GlcNAc-(1-&gt;4)-alpha-D-GlcNAc-diphospho-di-trans,poly-cis-dolichol + a di-trans,poly-cis-dolichyl phosphate + H(+)</text>
        <dbReference type="Rhea" id="RHEA:31307"/>
        <dbReference type="Rhea" id="RHEA-COMP:19498"/>
        <dbReference type="Rhea" id="RHEA-COMP:19502"/>
        <dbReference type="Rhea" id="RHEA-COMP:19521"/>
        <dbReference type="Rhea" id="RHEA-COMP:19522"/>
        <dbReference type="ChEBI" id="CHEBI:15378"/>
        <dbReference type="ChEBI" id="CHEBI:57525"/>
        <dbReference type="ChEBI" id="CHEBI:57683"/>
        <dbReference type="ChEBI" id="CHEBI:132521"/>
        <dbReference type="ChEBI" id="CHEBI:132522"/>
        <dbReference type="EC" id="2.4.1.265"/>
    </reaction>
    <physiologicalReaction direction="left-to-right" evidence="10">
        <dbReference type="Rhea" id="RHEA:31308"/>
    </physiologicalReaction>
</comment>
<evidence type="ECO:0000256" key="1">
    <source>
        <dbReference type="ARBA" id="ARBA00004477"/>
    </source>
</evidence>
<feature type="transmembrane region" description="Helical" evidence="11">
    <location>
        <begin position="175"/>
        <end position="192"/>
    </location>
</feature>
<accession>A0A9P8Q2H4</accession>
<reference evidence="13" key="1">
    <citation type="journal article" date="2021" name="Open Biol.">
        <title>Shared evolutionary footprints suggest mitochondrial oxidative damage underlies multiple complex I losses in fungi.</title>
        <authorList>
            <person name="Schikora-Tamarit M.A."/>
            <person name="Marcet-Houben M."/>
            <person name="Nosek J."/>
            <person name="Gabaldon T."/>
        </authorList>
    </citation>
    <scope>NUCLEOTIDE SEQUENCE</scope>
    <source>
        <strain evidence="13">CBS2887</strain>
    </source>
</reference>
<keyword evidence="4 11" id="KW-0328">Glycosyltransferase</keyword>
<keyword evidence="8 11" id="KW-1133">Transmembrane helix</keyword>
<sequence>MSSTGSSSSHSPSKARKRTNKQLKSALKKPTNSSIPTESDKPSSRTFSLWNIWVASTLLKTLLFPTYHSTDLEVHRNWLAITSTLPISKWYIENTSIWTLDYPPLFAYFEWLLTWFIPGDVVQDGILQIVKEGQGTYGLKTIVFLRITVIISEILLFVVMQWFVNIQAGVRRKTFAFIVASSVVLSPGLLIVDHIHFQYNGMLFGLMMLMIVFVQLDQSYWLALTFSVLLCFKHINLYLAPAVFVYLLRRECLDWESLKTGRVSRAVRWVNLFKLGAIVVVVFGLSFAPFIYHGVIPNVISRLFPFSRGLTHAYWAPNVWAIYSFNDKVLTSVLKVSHINKLASKFLIYIPSVENIVERLANGANNGTKGLVQDVQFTILPDITPRVCFLLTLFYDILSVVPLIVQPNFKRFVGALTLNAYASFLFGWHVHEKAIMLIIFPFTFLVNERRILKCFMVLVGAGYVSLFPLLPGQNLLKWLYTFIWFIIYFVSFMEVSKTHADSFSVRVFLFDRVALIYLIGLIPMVLMVFFMDVFKEKFEVLQKFEFVGLMIYSVYCATGVISSWVGLSWLYFFDDSIWEEEK</sequence>
<dbReference type="EMBL" id="JAEUBG010004137">
    <property type="protein sequence ID" value="KAH3681960.1"/>
    <property type="molecule type" value="Genomic_DNA"/>
</dbReference>
<evidence type="ECO:0000256" key="2">
    <source>
        <dbReference type="ARBA" id="ARBA00004922"/>
    </source>
</evidence>
<comment type="pathway">
    <text evidence="2 11">Protein modification; protein glycosylation.</text>
</comment>
<feature type="transmembrane region" description="Helical" evidence="11">
    <location>
        <begin position="269"/>
        <end position="292"/>
    </location>
</feature>
<evidence type="ECO:0000256" key="4">
    <source>
        <dbReference type="ARBA" id="ARBA00022676"/>
    </source>
</evidence>
<feature type="transmembrane region" description="Helical" evidence="11">
    <location>
        <begin position="143"/>
        <end position="163"/>
    </location>
</feature>
<dbReference type="PANTHER" id="PTHR12413:SF2">
    <property type="entry name" value="DOLICHYL PYROPHOSPHATE GLC1MAN9GLCNAC2 ALPHA-1,3-GLUCOSYLTRANSFERASE-RELATED"/>
    <property type="match status" value="1"/>
</dbReference>
<dbReference type="EC" id="2.4.1.-" evidence="11"/>
<dbReference type="PANTHER" id="PTHR12413">
    <property type="entry name" value="DOLICHYL GLYCOSYLTRANSFERASE"/>
    <property type="match status" value="1"/>
</dbReference>
<keyword evidence="9 11" id="KW-0472">Membrane</keyword>
<feature type="transmembrane region" description="Helical" evidence="11">
    <location>
        <begin position="450"/>
        <end position="470"/>
    </location>
</feature>
<evidence type="ECO:0000256" key="6">
    <source>
        <dbReference type="ARBA" id="ARBA00022692"/>
    </source>
</evidence>
<comment type="caution">
    <text evidence="13">The sequence shown here is derived from an EMBL/GenBank/DDBJ whole genome shotgun (WGS) entry which is preliminary data.</text>
</comment>
<name>A0A9P8Q2H4_WICPI</name>
<evidence type="ECO:0000313" key="13">
    <source>
        <dbReference type="EMBL" id="KAH3681960.1"/>
    </source>
</evidence>
<dbReference type="GO" id="GO:0006487">
    <property type="term" value="P:protein N-linked glycosylation"/>
    <property type="evidence" value="ECO:0007669"/>
    <property type="project" value="TreeGrafter"/>
</dbReference>
<feature type="region of interest" description="Disordered" evidence="12">
    <location>
        <begin position="1"/>
        <end position="44"/>
    </location>
</feature>
<protein>
    <recommendedName>
        <fullName evidence="11">Alpha-1,3-glucosyltransferase</fullName>
        <ecNumber evidence="11">2.4.1.-</ecNumber>
    </recommendedName>
</protein>
<keyword evidence="6 11" id="KW-0812">Transmembrane</keyword>
<dbReference type="GO" id="GO:0042283">
    <property type="term" value="F:dolichyl pyrophosphate Glc1Man9GlcNAc2 alpha-1,3-glucosyltransferase activity"/>
    <property type="evidence" value="ECO:0007669"/>
    <property type="project" value="UniProtKB-EC"/>
</dbReference>